<reference evidence="2" key="1">
    <citation type="submission" date="2022-08" db="EMBL/GenBank/DDBJ databases">
        <title>A Global Phylogenomic Analysis of the Shiitake Genus Lentinula.</title>
        <authorList>
            <consortium name="DOE Joint Genome Institute"/>
            <person name="Sierra-Patev S."/>
            <person name="Min B."/>
            <person name="Naranjo-Ortiz M."/>
            <person name="Looney B."/>
            <person name="Konkel Z."/>
            <person name="Slot J.C."/>
            <person name="Sakamoto Y."/>
            <person name="Steenwyk J.L."/>
            <person name="Rokas A."/>
            <person name="Carro J."/>
            <person name="Camarero S."/>
            <person name="Ferreira P."/>
            <person name="Molpeceres G."/>
            <person name="Ruiz-Duenas F.J."/>
            <person name="Serrano A."/>
            <person name="Henrissat B."/>
            <person name="Drula E."/>
            <person name="Hughes K.W."/>
            <person name="Mata J.L."/>
            <person name="Ishikawa N.K."/>
            <person name="Vargas-Isla R."/>
            <person name="Ushijima S."/>
            <person name="Smith C.A."/>
            <person name="Ahrendt S."/>
            <person name="Andreopoulos W."/>
            <person name="He G."/>
            <person name="Labutti K."/>
            <person name="Lipzen A."/>
            <person name="Ng V."/>
            <person name="Riley R."/>
            <person name="Sandor L."/>
            <person name="Barry K."/>
            <person name="Martinez A.T."/>
            <person name="Xiao Y."/>
            <person name="Gibbons J.G."/>
            <person name="Terashima K."/>
            <person name="Grigoriev I.V."/>
            <person name="Hibbett D.S."/>
        </authorList>
    </citation>
    <scope>NUCLEOTIDE SEQUENCE</scope>
    <source>
        <strain evidence="2">RHP3577 ss4</strain>
    </source>
</reference>
<proteinExistence type="predicted"/>
<evidence type="ECO:0000313" key="3">
    <source>
        <dbReference type="Proteomes" id="UP001150217"/>
    </source>
</evidence>
<keyword evidence="3" id="KW-1185">Reference proteome</keyword>
<feature type="transmembrane region" description="Helical" evidence="1">
    <location>
        <begin position="27"/>
        <end position="48"/>
    </location>
</feature>
<dbReference type="EMBL" id="JANVFT010000023">
    <property type="protein sequence ID" value="KAJ4497206.1"/>
    <property type="molecule type" value="Genomic_DNA"/>
</dbReference>
<evidence type="ECO:0008006" key="4">
    <source>
        <dbReference type="Google" id="ProtNLM"/>
    </source>
</evidence>
<name>A0ABQ8VLQ5_9AGAR</name>
<keyword evidence="1" id="KW-0812">Transmembrane</keyword>
<keyword evidence="1" id="KW-0472">Membrane</keyword>
<organism evidence="2 3">
    <name type="scientific">Lentinula lateritia</name>
    <dbReference type="NCBI Taxonomy" id="40482"/>
    <lineage>
        <taxon>Eukaryota</taxon>
        <taxon>Fungi</taxon>
        <taxon>Dikarya</taxon>
        <taxon>Basidiomycota</taxon>
        <taxon>Agaricomycotina</taxon>
        <taxon>Agaricomycetes</taxon>
        <taxon>Agaricomycetidae</taxon>
        <taxon>Agaricales</taxon>
        <taxon>Marasmiineae</taxon>
        <taxon>Omphalotaceae</taxon>
        <taxon>Lentinula</taxon>
    </lineage>
</organism>
<evidence type="ECO:0000313" key="2">
    <source>
        <dbReference type="EMBL" id="KAJ4497206.1"/>
    </source>
</evidence>
<accession>A0ABQ8VLQ5</accession>
<sequence length="70" mass="8127">MPRCLTTREKVRKSHRNTQNKRTWYSLVYNLLPSPFVLCVLVIVVFYLHSRVPYKMGVQEEGGSGSGERI</sequence>
<dbReference type="Proteomes" id="UP001150217">
    <property type="component" value="Unassembled WGS sequence"/>
</dbReference>
<keyword evidence="1" id="KW-1133">Transmembrane helix</keyword>
<gene>
    <name evidence="2" type="ORF">C8R41DRAFT_823644</name>
</gene>
<comment type="caution">
    <text evidence="2">The sequence shown here is derived from an EMBL/GenBank/DDBJ whole genome shotgun (WGS) entry which is preliminary data.</text>
</comment>
<evidence type="ECO:0000256" key="1">
    <source>
        <dbReference type="SAM" id="Phobius"/>
    </source>
</evidence>
<protein>
    <recommendedName>
        <fullName evidence="4">Transmembrane protein</fullName>
    </recommendedName>
</protein>